<dbReference type="InterPro" id="IPR050109">
    <property type="entry name" value="HTH-type_TetR-like_transc_reg"/>
</dbReference>
<feature type="DNA-binding region" description="H-T-H motif" evidence="2">
    <location>
        <begin position="81"/>
        <end position="100"/>
    </location>
</feature>
<feature type="compositionally biased region" description="Polar residues" evidence="3">
    <location>
        <begin position="1"/>
        <end position="13"/>
    </location>
</feature>
<sequence length="251" mass="27336">MARTASANASSPGLSAAGHDGHTAEPLLSALGTASGAESLLERAFTEALERAADDDNDEVTRRVLDAAYEQFCRMGIRRSTMEDVARRAGVSRITAYRRFATKDALVEQVVRREFRRYFDRFLVDIQQAATVGDRVVLGFVSALQAIRRNPLIGGLMATEPDVLIPSMISDGGRTLATVQRFVAGQLRREQRAGNISAAADIEVVAELMTRLTCSFLVTPSHVVDLDDAAQLRAVARRFLVPMLEQGSQAE</sequence>
<name>A0ABN3H0C1_9ACTN</name>
<proteinExistence type="predicted"/>
<dbReference type="PANTHER" id="PTHR30055">
    <property type="entry name" value="HTH-TYPE TRANSCRIPTIONAL REGULATOR RUTR"/>
    <property type="match status" value="1"/>
</dbReference>
<dbReference type="EMBL" id="BAAARV010000062">
    <property type="protein sequence ID" value="GAA2365751.1"/>
    <property type="molecule type" value="Genomic_DNA"/>
</dbReference>
<comment type="caution">
    <text evidence="5">The sequence shown here is derived from an EMBL/GenBank/DDBJ whole genome shotgun (WGS) entry which is preliminary data.</text>
</comment>
<dbReference type="PANTHER" id="PTHR30055:SF153">
    <property type="entry name" value="HTH-TYPE TRANSCRIPTIONAL REPRESSOR RV3405C"/>
    <property type="match status" value="1"/>
</dbReference>
<dbReference type="RefSeq" id="WP_344616322.1">
    <property type="nucleotide sequence ID" value="NZ_BAAARV010000062.1"/>
</dbReference>
<dbReference type="InterPro" id="IPR009057">
    <property type="entry name" value="Homeodomain-like_sf"/>
</dbReference>
<evidence type="ECO:0000259" key="4">
    <source>
        <dbReference type="PROSITE" id="PS50977"/>
    </source>
</evidence>
<evidence type="ECO:0000256" key="1">
    <source>
        <dbReference type="ARBA" id="ARBA00023125"/>
    </source>
</evidence>
<dbReference type="PRINTS" id="PR00455">
    <property type="entry name" value="HTHTETR"/>
</dbReference>
<feature type="region of interest" description="Disordered" evidence="3">
    <location>
        <begin position="1"/>
        <end position="21"/>
    </location>
</feature>
<evidence type="ECO:0000256" key="2">
    <source>
        <dbReference type="PROSITE-ProRule" id="PRU00335"/>
    </source>
</evidence>
<dbReference type="PROSITE" id="PS50977">
    <property type="entry name" value="HTH_TETR_2"/>
    <property type="match status" value="1"/>
</dbReference>
<feature type="domain" description="HTH tetR-type" evidence="4">
    <location>
        <begin position="58"/>
        <end position="118"/>
    </location>
</feature>
<evidence type="ECO:0000313" key="6">
    <source>
        <dbReference type="Proteomes" id="UP001501444"/>
    </source>
</evidence>
<dbReference type="Pfam" id="PF00440">
    <property type="entry name" value="TetR_N"/>
    <property type="match status" value="1"/>
</dbReference>
<gene>
    <name evidence="5" type="ORF">GCM10010170_064390</name>
</gene>
<keyword evidence="6" id="KW-1185">Reference proteome</keyword>
<evidence type="ECO:0000256" key="3">
    <source>
        <dbReference type="SAM" id="MobiDB-lite"/>
    </source>
</evidence>
<evidence type="ECO:0000313" key="5">
    <source>
        <dbReference type="EMBL" id="GAA2365751.1"/>
    </source>
</evidence>
<dbReference type="SUPFAM" id="SSF46689">
    <property type="entry name" value="Homeodomain-like"/>
    <property type="match status" value="1"/>
</dbReference>
<dbReference type="Proteomes" id="UP001501444">
    <property type="component" value="Unassembled WGS sequence"/>
</dbReference>
<organism evidence="5 6">
    <name type="scientific">Dactylosporangium salmoneum</name>
    <dbReference type="NCBI Taxonomy" id="53361"/>
    <lineage>
        <taxon>Bacteria</taxon>
        <taxon>Bacillati</taxon>
        <taxon>Actinomycetota</taxon>
        <taxon>Actinomycetes</taxon>
        <taxon>Micromonosporales</taxon>
        <taxon>Micromonosporaceae</taxon>
        <taxon>Dactylosporangium</taxon>
    </lineage>
</organism>
<dbReference type="InterPro" id="IPR001647">
    <property type="entry name" value="HTH_TetR"/>
</dbReference>
<dbReference type="Gene3D" id="1.10.357.10">
    <property type="entry name" value="Tetracycline Repressor, domain 2"/>
    <property type="match status" value="1"/>
</dbReference>
<accession>A0ABN3H0C1</accession>
<reference evidence="5 6" key="1">
    <citation type="journal article" date="2019" name="Int. J. Syst. Evol. Microbiol.">
        <title>The Global Catalogue of Microorganisms (GCM) 10K type strain sequencing project: providing services to taxonomists for standard genome sequencing and annotation.</title>
        <authorList>
            <consortium name="The Broad Institute Genomics Platform"/>
            <consortium name="The Broad Institute Genome Sequencing Center for Infectious Disease"/>
            <person name="Wu L."/>
            <person name="Ma J."/>
        </authorList>
    </citation>
    <scope>NUCLEOTIDE SEQUENCE [LARGE SCALE GENOMIC DNA]</scope>
    <source>
        <strain evidence="5 6">JCM 3272</strain>
    </source>
</reference>
<keyword evidence="1 2" id="KW-0238">DNA-binding</keyword>
<protein>
    <submittedName>
        <fullName evidence="5">TetR/AcrR family transcriptional regulator</fullName>
    </submittedName>
</protein>